<evidence type="ECO:0000313" key="2">
    <source>
        <dbReference type="EMBL" id="CAC5429797.1"/>
    </source>
</evidence>
<reference evidence="2" key="3">
    <citation type="submission" date="2020-06" db="EMBL/GenBank/DDBJ databases">
        <authorList>
            <person name="Camacho E."/>
            <person name="Gonzalez-de la Fuente S."/>
            <person name="Rastrojo A."/>
            <person name="Peiro-Pastor R."/>
            <person name="Solana JC."/>
            <person name="Tabera L."/>
            <person name="Gamarro F."/>
            <person name="Carrasco-Ramiro F."/>
            <person name="Requena JM."/>
            <person name="Aguado B."/>
        </authorList>
    </citation>
    <scope>NUCLEOTIDE SEQUENCE</scope>
</reference>
<protein>
    <submittedName>
        <fullName evidence="2">Hypothetical_protein_conserved</fullName>
    </submittedName>
</protein>
<dbReference type="VEuPathDB" id="TriTrypDB:LDHU3_21.0690"/>
<gene>
    <name evidence="3" type="ORF">CGC20_22580</name>
    <name evidence="2" type="ORF">LDHU3_21.0690</name>
</gene>
<dbReference type="EMBL" id="LR812641">
    <property type="protein sequence ID" value="CAC5429797.1"/>
    <property type="molecule type" value="Genomic_DNA"/>
</dbReference>
<proteinExistence type="predicted"/>
<dbReference type="Proteomes" id="UP000318821">
    <property type="component" value="Unassembled WGS sequence"/>
</dbReference>
<reference evidence="4" key="2">
    <citation type="submission" date="2019-02" db="EMBL/GenBank/DDBJ databases">
        <title>FDA dAtabase for Regulatory Grade micrObial Sequences (FDA-ARGOS): Supporting development and validation of Infectious Disease Dx tests.</title>
        <authorList>
            <person name="Duncan R."/>
            <person name="Fisher C."/>
            <person name="Tallon L."/>
            <person name="Sadzewicz L."/>
            <person name="Sengamalay N."/>
            <person name="Ott S."/>
            <person name="Godinez A."/>
            <person name="Nagaraj S."/>
            <person name="Vavikolanu K."/>
            <person name="Vyas G."/>
            <person name="Nadendla S."/>
            <person name="Aluvathingal J."/>
            <person name="Sichtig H."/>
        </authorList>
    </citation>
    <scope>NUCLEOTIDE SEQUENCE [LARGE SCALE GENOMIC DNA]</scope>
    <source>
        <strain evidence="4">FDAARGOS_360</strain>
    </source>
</reference>
<dbReference type="EMBL" id="RHLD01000035">
    <property type="protein sequence ID" value="TPP54723.1"/>
    <property type="molecule type" value="Genomic_DNA"/>
</dbReference>
<accession>A0A504Y1I4</accession>
<feature type="region of interest" description="Disordered" evidence="1">
    <location>
        <begin position="280"/>
        <end position="311"/>
    </location>
</feature>
<reference evidence="3" key="1">
    <citation type="submission" date="2019-02" db="EMBL/GenBank/DDBJ databases">
        <title>FDA dAtabase for Regulatory Grade micrObial Sequences (FDA-ARGOS): Supporting development and validation of Infectious Disease Dx tests.</title>
        <authorList>
            <person name="Duncan R."/>
            <person name="Fisher C."/>
            <person name="Tallon L.J."/>
            <person name="Sadzewicz L."/>
            <person name="Sengamalay N."/>
            <person name="Ott S."/>
            <person name="Godinez A."/>
            <person name="Nagaraj S."/>
            <person name="Nadendla S."/>
            <person name="Sichtig H."/>
        </authorList>
    </citation>
    <scope>NUCLEOTIDE SEQUENCE</scope>
    <source>
        <strain evidence="3">FDAARGOS_360</strain>
    </source>
</reference>
<dbReference type="Gene3D" id="1.25.40.90">
    <property type="match status" value="1"/>
</dbReference>
<feature type="compositionally biased region" description="Low complexity" evidence="1">
    <location>
        <begin position="282"/>
        <end position="292"/>
    </location>
</feature>
<evidence type="ECO:0000313" key="3">
    <source>
        <dbReference type="EMBL" id="TPP54723.1"/>
    </source>
</evidence>
<dbReference type="VEuPathDB" id="TriTrypDB:LdBPK_210640.1"/>
<sequence length="467" mass="48898">MDAFQATLDELQRESKEKIAHVQDTASAAVLQARVVPHRIAVAMAQRFTSDRVESCFPVLCLLDATLARTASASPSTSSEADQALEAILAEFWTLAPAAFMSVHGAGQPAWREKCLRLVRRWKQRRLVPEPLITELLTAMEKGTAKAEAAEAAEAASVTGVSSNATSTAGTSSSSLAIAAAATTSGQPSPSTTVTATAATTAAMASPSASYSVPTPSFTAAQARAFRSTLQACLSTLESLQPARAALYLELVRSQHFRAPSRTSLAFFEDLLKELRREVTMASSSSPNRAASAGGGAGVKEGADPASNGHARETLGKLLDQLHVAASEGAAGLSAGGRAAAAGVAGAGVHHSAATTVVRYVSPIFSDIYARQALGQRGTGFGTLQRKAGHGGPSGGSAFYTSYYPKAEANAQRPFRIPPARQMQGGAVRLHFPRQQEWVNAQDMADISQYASRGITDRGRKRTREGV</sequence>
<dbReference type="VEuPathDB" id="TriTrypDB:LdCL_210011400"/>
<dbReference type="Proteomes" id="UP000601710">
    <property type="component" value="Chromosome 21"/>
</dbReference>
<name>A0A504Y1I4_LEIDO</name>
<evidence type="ECO:0000313" key="4">
    <source>
        <dbReference type="Proteomes" id="UP000318821"/>
    </source>
</evidence>
<dbReference type="AlphaFoldDB" id="A0A504Y1I4"/>
<evidence type="ECO:0000256" key="1">
    <source>
        <dbReference type="SAM" id="MobiDB-lite"/>
    </source>
</evidence>
<organism evidence="3 4">
    <name type="scientific">Leishmania donovani</name>
    <dbReference type="NCBI Taxonomy" id="5661"/>
    <lineage>
        <taxon>Eukaryota</taxon>
        <taxon>Discoba</taxon>
        <taxon>Euglenozoa</taxon>
        <taxon>Kinetoplastea</taxon>
        <taxon>Metakinetoplastina</taxon>
        <taxon>Trypanosomatida</taxon>
        <taxon>Trypanosomatidae</taxon>
        <taxon>Leishmaniinae</taxon>
        <taxon>Leishmania</taxon>
    </lineage>
</organism>
<dbReference type="InterPro" id="IPR008942">
    <property type="entry name" value="ENTH_VHS"/>
</dbReference>